<dbReference type="Gene3D" id="1.10.287.70">
    <property type="match status" value="1"/>
</dbReference>
<evidence type="ECO:0000256" key="1">
    <source>
        <dbReference type="ARBA" id="ARBA00004141"/>
    </source>
</evidence>
<feature type="domain" description="Polycystin cation channel PKD1/PKD2" evidence="9">
    <location>
        <begin position="820"/>
        <end position="1043"/>
    </location>
</feature>
<feature type="compositionally biased region" description="Basic and acidic residues" evidence="7">
    <location>
        <begin position="1090"/>
        <end position="1100"/>
    </location>
</feature>
<feature type="region of interest" description="Disordered" evidence="7">
    <location>
        <begin position="571"/>
        <end position="638"/>
    </location>
</feature>
<evidence type="ECO:0000256" key="2">
    <source>
        <dbReference type="ARBA" id="ARBA00007200"/>
    </source>
</evidence>
<keyword evidence="5 8" id="KW-0472">Membrane</keyword>
<reference evidence="11" key="1">
    <citation type="submission" date="2025-05" db="UniProtKB">
        <authorList>
            <consortium name="RefSeq"/>
        </authorList>
    </citation>
    <scope>NUCLEOTIDE SEQUENCE [LARGE SCALE GENOMIC DNA]</scope>
    <source>
        <strain evidence="11">14028-0561.14</strain>
    </source>
</reference>
<evidence type="ECO:0000313" key="12">
    <source>
        <dbReference type="RefSeq" id="XP_017023896.2"/>
    </source>
</evidence>
<evidence type="ECO:0000256" key="3">
    <source>
        <dbReference type="ARBA" id="ARBA00022692"/>
    </source>
</evidence>
<feature type="compositionally biased region" description="Polar residues" evidence="7">
    <location>
        <begin position="148"/>
        <end position="169"/>
    </location>
</feature>
<feature type="transmembrane region" description="Helical" evidence="8">
    <location>
        <begin position="487"/>
        <end position="508"/>
    </location>
</feature>
<dbReference type="GO" id="GO:0050982">
    <property type="term" value="P:detection of mechanical stimulus"/>
    <property type="evidence" value="ECO:0007669"/>
    <property type="project" value="TreeGrafter"/>
</dbReference>
<feature type="transmembrane region" description="Helical" evidence="8">
    <location>
        <begin position="857"/>
        <end position="883"/>
    </location>
</feature>
<dbReference type="RefSeq" id="XP_017023896.2">
    <property type="nucleotide sequence ID" value="XM_017168407.3"/>
</dbReference>
<organism evidence="11 12">
    <name type="scientific">Drosophila kikkawai</name>
    <name type="common">Fruit fly</name>
    <dbReference type="NCBI Taxonomy" id="30033"/>
    <lineage>
        <taxon>Eukaryota</taxon>
        <taxon>Metazoa</taxon>
        <taxon>Ecdysozoa</taxon>
        <taxon>Arthropoda</taxon>
        <taxon>Hexapoda</taxon>
        <taxon>Insecta</taxon>
        <taxon>Pterygota</taxon>
        <taxon>Neoptera</taxon>
        <taxon>Endopterygota</taxon>
        <taxon>Diptera</taxon>
        <taxon>Brachycera</taxon>
        <taxon>Muscomorpha</taxon>
        <taxon>Ephydroidea</taxon>
        <taxon>Drosophilidae</taxon>
        <taxon>Drosophila</taxon>
        <taxon>Sophophora</taxon>
    </lineage>
</organism>
<feature type="compositionally biased region" description="Polar residues" evidence="7">
    <location>
        <begin position="264"/>
        <end position="278"/>
    </location>
</feature>
<dbReference type="Proteomes" id="UP001652661">
    <property type="component" value="Chromosome 2L"/>
</dbReference>
<dbReference type="InterPro" id="IPR046791">
    <property type="entry name" value="Polycystin_dom"/>
</dbReference>
<feature type="compositionally biased region" description="Basic and acidic residues" evidence="7">
    <location>
        <begin position="624"/>
        <end position="638"/>
    </location>
</feature>
<dbReference type="InterPro" id="IPR013122">
    <property type="entry name" value="PKD1_2_channel"/>
</dbReference>
<feature type="compositionally biased region" description="Polar residues" evidence="7">
    <location>
        <begin position="204"/>
        <end position="217"/>
    </location>
</feature>
<feature type="coiled-coil region" evidence="6">
    <location>
        <begin position="1124"/>
        <end position="1158"/>
    </location>
</feature>
<feature type="compositionally biased region" description="Low complexity" evidence="7">
    <location>
        <begin position="298"/>
        <end position="315"/>
    </location>
</feature>
<dbReference type="AlphaFoldDB" id="A0A6P4IM96"/>
<feature type="transmembrane region" description="Helical" evidence="8">
    <location>
        <begin position="904"/>
        <end position="933"/>
    </location>
</feature>
<feature type="compositionally biased region" description="Polar residues" evidence="7">
    <location>
        <begin position="353"/>
        <end position="381"/>
    </location>
</feature>
<dbReference type="SUPFAM" id="SSF81324">
    <property type="entry name" value="Voltage-gated potassium channels"/>
    <property type="match status" value="1"/>
</dbReference>
<name>A0A6P4IM96_DROKI</name>
<feature type="compositionally biased region" description="Basic and acidic residues" evidence="7">
    <location>
        <begin position="1"/>
        <end position="10"/>
    </location>
</feature>
<feature type="transmembrane region" description="Helical" evidence="8">
    <location>
        <begin position="953"/>
        <end position="975"/>
    </location>
</feature>
<feature type="transmembrane region" description="Helical" evidence="8">
    <location>
        <begin position="1057"/>
        <end position="1073"/>
    </location>
</feature>
<feature type="transmembrane region" description="Helical" evidence="8">
    <location>
        <begin position="826"/>
        <end position="845"/>
    </location>
</feature>
<accession>A0A6P4IM96</accession>
<sequence>MSQKDQDEKPPGGPPPSPRRHRTPATPSDVTSAPPPPMVAKRSFKDVEAPTTSSRVRRPASPSFIGPGVQSPRKMTGKVVPDSGPLSSRRASMPDAGPSDISSQETTTARTKATQPKITFRVDPNYPAIIVPDSGGLSSRVKAFGHVASSQPTTRDTGPDSGRSSSPAKTSGPKAFQQATIREPGPDSERSSSPVKSFGHVAPSQATTRDTGPSTSGRVPKSSHRVSFPTSSAHETTTDRSHSPRKTIQDGELSTSAEGMKMEVSTTPRKTRATQPKQTVRVDSAAPSDVPVITVPDSGRSSSRVKSSGQVVSSQPTTRDTGPDSGRSSSPARASGPVANSQETIRGTGPDSGRSSSPVKTSGPVASSQASIRDNGPSTSARVPKSSLRFPTSSALEAAAGRSPSPRVTIQEAGQSTAAGGMNMGAVKTDIDRGGLKQRLFKKKTTETTTQPTQVDRQPQRVSIIPGQNRAKTTRILYTNDEEVRDALIEFTVFIIFLILTSLVTLSVRHSYMFYFNDTMKKLFTTRDLVIAPSVTINFEKQITVPDWWDYLIYNFLITLHGDLTLADKENTTATTEPPEEEEEEVSFDISQPGMGEDKKNMKPAGENSWDPGVDGKAAASDVPKPDQHARSPMDFKWKPIAVPRPGSQHKRPKHIHNISDNHLEGRIFLYENLLLGPPRIRQIRVRKDSCYVNDAFIRYFNTCYAAYSPRAEEKGEFKGIPYRTMSTLNAVPLWTVLSFYRSGGYVVDLTYVKNENLAIITDLKNNHWLDRGSRLCLVEFNLFNDNTNIFQSLKLIAEIPPTGGVIPQTHLQTVKQHSFFTDKDLVMSVVYIFWYVMVVYYTIYEITEISKSGFKNYIFSIINILDCIILLLCYLALVYNIWHTFWIKRFLEKAMTELTYQSLDVLCFFNIIYVDLMAILAFLVWIKIFKFISFNKTLVQFTTTLKRCSKDLAGFSLMFGIVFLAYAQLGLLLFGTKHPDFRNFITSILTMIRMILGDFQYNLIEQANRVLGPIYFLTYILLVFFILLNMFLAIIMETYNTVKSEITHGTSHLGTYIYNKIMGILYIIIHCGRKRRRTEPAAAEEAEEETKTAQEEPEEIHKNLTETEARYFQEIPPGENKELVRLTNRVSLLEEILEKLITNMDDILKRVEKERTNRKK</sequence>
<evidence type="ECO:0000256" key="8">
    <source>
        <dbReference type="SAM" id="Phobius"/>
    </source>
</evidence>
<dbReference type="GeneID" id="108075832"/>
<evidence type="ECO:0000256" key="4">
    <source>
        <dbReference type="ARBA" id="ARBA00022989"/>
    </source>
</evidence>
<keyword evidence="3 8" id="KW-0812">Transmembrane</keyword>
<dbReference type="Pfam" id="PF08016">
    <property type="entry name" value="PKD_channel"/>
    <property type="match status" value="1"/>
</dbReference>
<feature type="transmembrane region" description="Helical" evidence="8">
    <location>
        <begin position="1015"/>
        <end position="1037"/>
    </location>
</feature>
<feature type="compositionally biased region" description="Low complexity" evidence="7">
    <location>
        <begin position="325"/>
        <end position="337"/>
    </location>
</feature>
<feature type="domain" description="Polycystin" evidence="10">
    <location>
        <begin position="659"/>
        <end position="816"/>
    </location>
</feature>
<dbReference type="GO" id="GO:0005262">
    <property type="term" value="F:calcium channel activity"/>
    <property type="evidence" value="ECO:0007669"/>
    <property type="project" value="TreeGrafter"/>
</dbReference>
<dbReference type="GO" id="GO:0005886">
    <property type="term" value="C:plasma membrane"/>
    <property type="evidence" value="ECO:0007669"/>
    <property type="project" value="UniProtKB-SubCell"/>
</dbReference>
<evidence type="ECO:0000256" key="6">
    <source>
        <dbReference type="SAM" id="Coils"/>
    </source>
</evidence>
<feature type="compositionally biased region" description="Acidic residues" evidence="7">
    <location>
        <begin position="578"/>
        <end position="587"/>
    </location>
</feature>
<evidence type="ECO:0000259" key="9">
    <source>
        <dbReference type="Pfam" id="PF08016"/>
    </source>
</evidence>
<evidence type="ECO:0000256" key="7">
    <source>
        <dbReference type="SAM" id="MobiDB-lite"/>
    </source>
</evidence>
<dbReference type="GO" id="GO:0005929">
    <property type="term" value="C:cilium"/>
    <property type="evidence" value="ECO:0007669"/>
    <property type="project" value="UniProtKB-SubCell"/>
</dbReference>
<dbReference type="PANTHER" id="PTHR10877:SF183">
    <property type="entry name" value="AT14535P-RELATED"/>
    <property type="match status" value="1"/>
</dbReference>
<dbReference type="PANTHER" id="PTHR10877">
    <property type="entry name" value="POLYCYSTIN FAMILY MEMBER"/>
    <property type="match status" value="1"/>
</dbReference>
<keyword evidence="6" id="KW-0175">Coiled coil</keyword>
<feature type="compositionally biased region" description="Polar residues" evidence="7">
    <location>
        <begin position="100"/>
        <end position="117"/>
    </location>
</feature>
<proteinExistence type="inferred from homology"/>
<dbReference type="Pfam" id="PF20519">
    <property type="entry name" value="Polycystin_dom"/>
    <property type="match status" value="1"/>
</dbReference>
<keyword evidence="4 8" id="KW-1133">Transmembrane helix</keyword>
<protein>
    <submittedName>
        <fullName evidence="12">Polycystin-2-like protein 2</fullName>
    </submittedName>
</protein>
<evidence type="ECO:0000256" key="5">
    <source>
        <dbReference type="ARBA" id="ARBA00023136"/>
    </source>
</evidence>
<comment type="similarity">
    <text evidence="2">Belongs to the polycystin family.</text>
</comment>
<gene>
    <name evidence="12" type="primary">Pkd2</name>
</gene>
<evidence type="ECO:0000259" key="10">
    <source>
        <dbReference type="Pfam" id="PF20519"/>
    </source>
</evidence>
<dbReference type="OrthoDB" id="444119at2759"/>
<feature type="region of interest" description="Disordered" evidence="7">
    <location>
        <begin position="1080"/>
        <end position="1100"/>
    </location>
</feature>
<feature type="region of interest" description="Disordered" evidence="7">
    <location>
        <begin position="1"/>
        <end position="409"/>
    </location>
</feature>
<comment type="subcellular location">
    <subcellularLocation>
        <location evidence="1">Membrane</location>
        <topology evidence="1">Multi-pass membrane protein</topology>
    </subcellularLocation>
</comment>
<reference evidence="12" key="2">
    <citation type="submission" date="2025-08" db="UniProtKB">
        <authorList>
            <consortium name="RefSeq"/>
        </authorList>
    </citation>
    <scope>IDENTIFICATION</scope>
    <source>
        <strain evidence="12">14028-0561.14</strain>
        <tissue evidence="12">Whole fly</tissue>
    </source>
</reference>
<evidence type="ECO:0000313" key="11">
    <source>
        <dbReference type="Proteomes" id="UP001652661"/>
    </source>
</evidence>
<keyword evidence="11" id="KW-1185">Reference proteome</keyword>
<dbReference type="InterPro" id="IPR051223">
    <property type="entry name" value="Polycystin"/>
</dbReference>